<dbReference type="STRING" id="1419482.SAMN05444266_102182"/>
<dbReference type="Proteomes" id="UP000184420">
    <property type="component" value="Unassembled WGS sequence"/>
</dbReference>
<feature type="region of interest" description="Disordered" evidence="1">
    <location>
        <begin position="17"/>
        <end position="50"/>
    </location>
</feature>
<evidence type="ECO:0000256" key="1">
    <source>
        <dbReference type="SAM" id="MobiDB-lite"/>
    </source>
</evidence>
<organism evidence="2 3">
    <name type="scientific">Chitinophaga jiangningensis</name>
    <dbReference type="NCBI Taxonomy" id="1419482"/>
    <lineage>
        <taxon>Bacteria</taxon>
        <taxon>Pseudomonadati</taxon>
        <taxon>Bacteroidota</taxon>
        <taxon>Chitinophagia</taxon>
        <taxon>Chitinophagales</taxon>
        <taxon>Chitinophagaceae</taxon>
        <taxon>Chitinophaga</taxon>
    </lineage>
</organism>
<dbReference type="AlphaFoldDB" id="A0A1M6Y7B1"/>
<dbReference type="EMBL" id="FRBL01000002">
    <property type="protein sequence ID" value="SHL14078.1"/>
    <property type="molecule type" value="Genomic_DNA"/>
</dbReference>
<name>A0A1M6Y7B1_9BACT</name>
<accession>A0A1M6Y7B1</accession>
<sequence length="50" mass="5504">MYTIIFSFLLAFLCPDHSNNNNHNNGEQVTTLDDTGGETGTIPPRKPTNP</sequence>
<proteinExistence type="predicted"/>
<reference evidence="2 3" key="1">
    <citation type="submission" date="2016-11" db="EMBL/GenBank/DDBJ databases">
        <authorList>
            <person name="Jaros S."/>
            <person name="Januszkiewicz K."/>
            <person name="Wedrychowicz H."/>
        </authorList>
    </citation>
    <scope>NUCLEOTIDE SEQUENCE [LARGE SCALE GENOMIC DNA]</scope>
    <source>
        <strain evidence="2 3">DSM 27406</strain>
    </source>
</reference>
<gene>
    <name evidence="2" type="ORF">SAMN05444266_102182</name>
</gene>
<evidence type="ECO:0000313" key="3">
    <source>
        <dbReference type="Proteomes" id="UP000184420"/>
    </source>
</evidence>
<evidence type="ECO:0000313" key="2">
    <source>
        <dbReference type="EMBL" id="SHL14078.1"/>
    </source>
</evidence>
<protein>
    <submittedName>
        <fullName evidence="2">Uncharacterized protein</fullName>
    </submittedName>
</protein>
<feature type="compositionally biased region" description="Low complexity" evidence="1">
    <location>
        <begin position="19"/>
        <end position="34"/>
    </location>
</feature>
<keyword evidence="3" id="KW-1185">Reference proteome</keyword>